<sequence length="323" mass="34950">MGPSVTDALAAAADAARLAPSVHNTQPWRWVVRGDTLELYAVPQRQLQEQDPDGRLMILSCGAALHHALVGLAAEGWEHRVERPAGEPLAVVHAERHAPADPHAMQRMQLLRVRHTDRRVVSDEPVPPDVRDALAEAARHGGARLHVLNRDQVLQLAVMIEHSGEAQRHDERMRAETDEWVGGDRPEGTGLPDAVIPAELPLTTVAERDFGVTGTLSAGAGHDSAAAYAILYGDGDEPRDWLLAGEALSHLWLSATEHGAAVLPLSSPVELDFTRQALRRMLGELGYAYLVLRLGTADPDHAGPPHTPRLPAEQVIEIEPPSA</sequence>
<accession>A0ABP8DSS1</accession>
<evidence type="ECO:0000313" key="4">
    <source>
        <dbReference type="EMBL" id="GAA4263071.1"/>
    </source>
</evidence>
<dbReference type="SUPFAM" id="SSF55469">
    <property type="entry name" value="FMN-dependent nitroreductase-like"/>
    <property type="match status" value="2"/>
</dbReference>
<dbReference type="PANTHER" id="PTHR23026">
    <property type="entry name" value="NADPH NITROREDUCTASE"/>
    <property type="match status" value="1"/>
</dbReference>
<keyword evidence="1" id="KW-0285">Flavoprotein</keyword>
<keyword evidence="5" id="KW-1185">Reference proteome</keyword>
<dbReference type="RefSeq" id="WP_345141696.1">
    <property type="nucleotide sequence ID" value="NZ_BAABAT010000060.1"/>
</dbReference>
<name>A0ABP8DSS1_9ACTN</name>
<dbReference type="InterPro" id="IPR000415">
    <property type="entry name" value="Nitroreductase-like"/>
</dbReference>
<evidence type="ECO:0000256" key="1">
    <source>
        <dbReference type="ARBA" id="ARBA00022630"/>
    </source>
</evidence>
<dbReference type="Gene3D" id="3.40.109.10">
    <property type="entry name" value="NADH Oxidase"/>
    <property type="match status" value="2"/>
</dbReference>
<organism evidence="4 5">
    <name type="scientific">Dactylosporangium darangshiense</name>
    <dbReference type="NCBI Taxonomy" id="579108"/>
    <lineage>
        <taxon>Bacteria</taxon>
        <taxon>Bacillati</taxon>
        <taxon>Actinomycetota</taxon>
        <taxon>Actinomycetes</taxon>
        <taxon>Micromonosporales</taxon>
        <taxon>Micromonosporaceae</taxon>
        <taxon>Dactylosporangium</taxon>
    </lineage>
</organism>
<dbReference type="NCBIfam" id="NF047509">
    <property type="entry name" value="Rv3131_FMN_oxido"/>
    <property type="match status" value="1"/>
</dbReference>
<dbReference type="Proteomes" id="UP001500620">
    <property type="component" value="Unassembled WGS sequence"/>
</dbReference>
<comment type="caution">
    <text evidence="4">The sequence shown here is derived from an EMBL/GenBank/DDBJ whole genome shotgun (WGS) entry which is preliminary data.</text>
</comment>
<keyword evidence="3" id="KW-0560">Oxidoreductase</keyword>
<dbReference type="PANTHER" id="PTHR23026:SF90">
    <property type="entry name" value="IODOTYROSINE DEIODINASE 1"/>
    <property type="match status" value="1"/>
</dbReference>
<keyword evidence="2" id="KW-0288">FMN</keyword>
<reference evidence="5" key="1">
    <citation type="journal article" date="2019" name="Int. J. Syst. Evol. Microbiol.">
        <title>The Global Catalogue of Microorganisms (GCM) 10K type strain sequencing project: providing services to taxonomists for standard genome sequencing and annotation.</title>
        <authorList>
            <consortium name="The Broad Institute Genomics Platform"/>
            <consortium name="The Broad Institute Genome Sequencing Center for Infectious Disease"/>
            <person name="Wu L."/>
            <person name="Ma J."/>
        </authorList>
    </citation>
    <scope>NUCLEOTIDE SEQUENCE [LARGE SCALE GENOMIC DNA]</scope>
    <source>
        <strain evidence="5">JCM 17441</strain>
    </source>
</reference>
<dbReference type="InterPro" id="IPR050627">
    <property type="entry name" value="Nitroreductase/BluB"/>
</dbReference>
<evidence type="ECO:0000256" key="3">
    <source>
        <dbReference type="ARBA" id="ARBA00023002"/>
    </source>
</evidence>
<proteinExistence type="predicted"/>
<evidence type="ECO:0000313" key="5">
    <source>
        <dbReference type="Proteomes" id="UP001500620"/>
    </source>
</evidence>
<evidence type="ECO:0000256" key="2">
    <source>
        <dbReference type="ARBA" id="ARBA00022643"/>
    </source>
</evidence>
<dbReference type="EMBL" id="BAABAT010000060">
    <property type="protein sequence ID" value="GAA4263071.1"/>
    <property type="molecule type" value="Genomic_DNA"/>
</dbReference>
<protein>
    <submittedName>
        <fullName evidence="4">NAD(P)H nitroreductase</fullName>
    </submittedName>
</protein>
<gene>
    <name evidence="4" type="ORF">GCM10022255_104290</name>
</gene>